<feature type="transmembrane region" description="Helical" evidence="7">
    <location>
        <begin position="6"/>
        <end position="23"/>
    </location>
</feature>
<evidence type="ECO:0000256" key="2">
    <source>
        <dbReference type="ARBA" id="ARBA00022679"/>
    </source>
</evidence>
<evidence type="ECO:0000256" key="6">
    <source>
        <dbReference type="ARBA" id="ARBA00023152"/>
    </source>
</evidence>
<keyword evidence="7" id="KW-1133">Transmembrane helix</keyword>
<dbReference type="GO" id="GO:0046872">
    <property type="term" value="F:metal ion binding"/>
    <property type="evidence" value="ECO:0007669"/>
    <property type="project" value="UniProtKB-KW"/>
</dbReference>
<keyword evidence="6" id="KW-0324">Glycolysis</keyword>
<dbReference type="GO" id="GO:0006006">
    <property type="term" value="P:glucose metabolic process"/>
    <property type="evidence" value="ECO:0007669"/>
    <property type="project" value="TreeGrafter"/>
</dbReference>
<dbReference type="SUPFAM" id="SSF53613">
    <property type="entry name" value="Ribokinase-like"/>
    <property type="match status" value="1"/>
</dbReference>
<keyword evidence="8" id="KW-1185">Reference proteome</keyword>
<dbReference type="Pfam" id="PF04587">
    <property type="entry name" value="ADP_PFK_GK"/>
    <property type="match status" value="1"/>
</dbReference>
<keyword evidence="7" id="KW-0812">Transmembrane</keyword>
<dbReference type="FunCoup" id="A0A6J0BB37">
    <property type="interactions" value="1369"/>
</dbReference>
<dbReference type="InterPro" id="IPR007666">
    <property type="entry name" value="ADP_PFK/GK"/>
</dbReference>
<proteinExistence type="predicted"/>
<dbReference type="Proteomes" id="UP000829291">
    <property type="component" value="Chromosome 6"/>
</dbReference>
<dbReference type="OrthoDB" id="5847021at2759"/>
<evidence type="ECO:0000256" key="5">
    <source>
        <dbReference type="ARBA" id="ARBA00022842"/>
    </source>
</evidence>
<dbReference type="PANTHER" id="PTHR21208:SF1">
    <property type="entry name" value="ADP-DEPENDENT GLUCOKINASE"/>
    <property type="match status" value="1"/>
</dbReference>
<evidence type="ECO:0000256" key="4">
    <source>
        <dbReference type="ARBA" id="ARBA00022777"/>
    </source>
</evidence>
<dbReference type="GeneID" id="107217773"/>
<dbReference type="KEGG" id="nlo:107217773"/>
<keyword evidence="3" id="KW-0479">Metal-binding</keyword>
<keyword evidence="4" id="KW-0418">Kinase</keyword>
<dbReference type="InParanoid" id="A0A6J0BB37"/>
<keyword evidence="1" id="KW-0963">Cytoplasm</keyword>
<keyword evidence="2" id="KW-0808">Transferase</keyword>
<dbReference type="PROSITE" id="PS51255">
    <property type="entry name" value="ADPK"/>
    <property type="match status" value="1"/>
</dbReference>
<dbReference type="AlphaFoldDB" id="A0A6J0BB37"/>
<organism evidence="9">
    <name type="scientific">Neodiprion lecontei</name>
    <name type="common">Redheaded pine sawfly</name>
    <dbReference type="NCBI Taxonomy" id="441921"/>
    <lineage>
        <taxon>Eukaryota</taxon>
        <taxon>Metazoa</taxon>
        <taxon>Ecdysozoa</taxon>
        <taxon>Arthropoda</taxon>
        <taxon>Hexapoda</taxon>
        <taxon>Insecta</taxon>
        <taxon>Pterygota</taxon>
        <taxon>Neoptera</taxon>
        <taxon>Endopterygota</taxon>
        <taxon>Hymenoptera</taxon>
        <taxon>Tenthredinoidea</taxon>
        <taxon>Diprionidae</taxon>
        <taxon>Diprioninae</taxon>
        <taxon>Neodiprion</taxon>
    </lineage>
</organism>
<dbReference type="GO" id="GO:0043843">
    <property type="term" value="F:ADP-specific glucokinase activity"/>
    <property type="evidence" value="ECO:0007669"/>
    <property type="project" value="TreeGrafter"/>
</dbReference>
<keyword evidence="5" id="KW-0460">Magnesium</keyword>
<keyword evidence="7" id="KW-0472">Membrane</keyword>
<gene>
    <name evidence="9" type="primary">LOC107217773</name>
</gene>
<evidence type="ECO:0000256" key="7">
    <source>
        <dbReference type="SAM" id="Phobius"/>
    </source>
</evidence>
<dbReference type="PANTHER" id="PTHR21208">
    <property type="entry name" value="ADP-DEPENDENT GLUCOKINASE"/>
    <property type="match status" value="1"/>
</dbReference>
<evidence type="ECO:0000256" key="3">
    <source>
        <dbReference type="ARBA" id="ARBA00022723"/>
    </source>
</evidence>
<name>A0A6J0BB37_NEOLC</name>
<evidence type="ECO:0000313" key="9">
    <source>
        <dbReference type="RefSeq" id="XP_015510918.1"/>
    </source>
</evidence>
<sequence length="482" mass="53978">MEYKGLKFGTLVSILVIVLAIYYRKSENTLQKRLIAVLEGLERVETKHEGLPRPKVAIGYGICTDVYIDAKYLLKYSNDIRIPEHFDEITTEKELLKSFAYYFRHGAAAERFMSNSSLFEKLVSHARSFPSSYSTIGGNAPVMALRFVKEGCDVLLAAKMTKALQQMIPSNIRVVGGDVNRDDVHLVLEYKRGESWGPYTSSRANRYIVHNDINNPTISSLEEFDKLLPEFAPDLFVVSGLQMMDNYPFPEGVRLSRLLKVKQQMIAQPKSTKIHFEMASFTEESLLLELTELVIPFADSLGMNEQEVTNLHNLMLYGNISLVADSNPRVATVLDQMRTLFKLVRRNEKSFMNARQLTRIHVHTLAYQAILNVKNSRWKNTMAAAAKASLTANRHVCGSNNVDVQKAMLIMDDSFSTSTEAGKRIPLDIEKPVSCWDEVLKIENDQISVQVCVAPVLVCTQASQTAGGGDNISSAGLVPQIS</sequence>
<protein>
    <submittedName>
        <fullName evidence="9">ADP-dependent glucokinase isoform X1</fullName>
    </submittedName>
</protein>
<dbReference type="GO" id="GO:0005783">
    <property type="term" value="C:endoplasmic reticulum"/>
    <property type="evidence" value="ECO:0007669"/>
    <property type="project" value="TreeGrafter"/>
</dbReference>
<evidence type="ECO:0000313" key="8">
    <source>
        <dbReference type="Proteomes" id="UP000829291"/>
    </source>
</evidence>
<dbReference type="InterPro" id="IPR029056">
    <property type="entry name" value="Ribokinase-like"/>
</dbReference>
<reference evidence="9" key="1">
    <citation type="submission" date="2025-08" db="UniProtKB">
        <authorList>
            <consortium name="RefSeq"/>
        </authorList>
    </citation>
    <scope>IDENTIFICATION</scope>
    <source>
        <tissue evidence="9">Thorax and Abdomen</tissue>
    </source>
</reference>
<dbReference type="GO" id="GO:0006096">
    <property type="term" value="P:glycolytic process"/>
    <property type="evidence" value="ECO:0007669"/>
    <property type="project" value="UniProtKB-KW"/>
</dbReference>
<dbReference type="RefSeq" id="XP_015510918.1">
    <property type="nucleotide sequence ID" value="XM_015655432.2"/>
</dbReference>
<dbReference type="Gene3D" id="3.40.1190.20">
    <property type="match status" value="1"/>
</dbReference>
<accession>A0A6J0BB37</accession>
<evidence type="ECO:0000256" key="1">
    <source>
        <dbReference type="ARBA" id="ARBA00022490"/>
    </source>
</evidence>